<dbReference type="EC" id="3.1.4.-" evidence="6"/>
<keyword evidence="8" id="KW-1185">Reference proteome</keyword>
<dbReference type="EMBL" id="JAVRJZ010000005">
    <property type="protein sequence ID" value="KAK2723099.1"/>
    <property type="molecule type" value="Genomic_DNA"/>
</dbReference>
<evidence type="ECO:0000256" key="2">
    <source>
        <dbReference type="ARBA" id="ARBA00022801"/>
    </source>
</evidence>
<dbReference type="HAMAP" id="MF_03040">
    <property type="entry name" value="USB1"/>
    <property type="match status" value="1"/>
</dbReference>
<proteinExistence type="inferred from homology"/>
<comment type="catalytic activity">
    <reaction evidence="5">
        <text>a 3'-end uridylyl-uridine-RNA = a 3'-end 2',3'-cyclophospho-uridine-RNA + uridine</text>
        <dbReference type="Rhea" id="RHEA:46052"/>
        <dbReference type="Rhea" id="RHEA-COMP:17384"/>
        <dbReference type="Rhea" id="RHEA-COMP:17385"/>
        <dbReference type="ChEBI" id="CHEBI:16704"/>
        <dbReference type="ChEBI" id="CHEBI:85643"/>
        <dbReference type="ChEBI" id="CHEBI:85644"/>
    </reaction>
    <physiologicalReaction direction="left-to-right" evidence="5">
        <dbReference type="Rhea" id="RHEA:46053"/>
    </physiologicalReaction>
</comment>
<evidence type="ECO:0000256" key="6">
    <source>
        <dbReference type="HAMAP-Rule" id="MF_03040"/>
    </source>
</evidence>
<keyword evidence="1 6" id="KW-0540">Nuclease</keyword>
<dbReference type="Pfam" id="PF09749">
    <property type="entry name" value="HVSL"/>
    <property type="match status" value="1"/>
</dbReference>
<gene>
    <name evidence="7" type="ORF">QYM36_003333</name>
</gene>
<dbReference type="GO" id="GO:0016829">
    <property type="term" value="F:lyase activity"/>
    <property type="evidence" value="ECO:0007669"/>
    <property type="project" value="UniProtKB-KW"/>
</dbReference>
<protein>
    <recommendedName>
        <fullName evidence="6">U6 snRNA phosphodiesterase</fullName>
        <ecNumber evidence="6">3.1.4.-</ecNumber>
    </recommendedName>
</protein>
<evidence type="ECO:0000313" key="7">
    <source>
        <dbReference type="EMBL" id="KAK2723099.1"/>
    </source>
</evidence>
<dbReference type="AlphaFoldDB" id="A0AA88I9S3"/>
<dbReference type="Gene3D" id="3.90.1140.10">
    <property type="entry name" value="Cyclic phosphodiesterase"/>
    <property type="match status" value="1"/>
</dbReference>
<evidence type="ECO:0000313" key="8">
    <source>
        <dbReference type="Proteomes" id="UP001187531"/>
    </source>
</evidence>
<evidence type="ECO:0000256" key="5">
    <source>
        <dbReference type="ARBA" id="ARBA00029300"/>
    </source>
</evidence>
<dbReference type="InterPro" id="IPR027521">
    <property type="entry name" value="Usb1"/>
</dbReference>
<keyword evidence="2 6" id="KW-0378">Hydrolase</keyword>
<dbReference type="PANTHER" id="PTHR13522:SF3">
    <property type="entry name" value="U6 SNRNA PHOSPHODIESTERASE 1"/>
    <property type="match status" value="1"/>
</dbReference>
<accession>A0AA88I9S3</accession>
<dbReference type="GO" id="GO:1990838">
    <property type="term" value="F:poly(U)-specific exoribonuclease activity, producing 3' uridine cyclic phosphate ends"/>
    <property type="evidence" value="ECO:0007669"/>
    <property type="project" value="UniProtKB-UniRule"/>
</dbReference>
<name>A0AA88I9S3_ARTSF</name>
<evidence type="ECO:0000256" key="1">
    <source>
        <dbReference type="ARBA" id="ARBA00022722"/>
    </source>
</evidence>
<keyword evidence="3" id="KW-0456">Lyase</keyword>
<dbReference type="Proteomes" id="UP001187531">
    <property type="component" value="Unassembled WGS sequence"/>
</dbReference>
<dbReference type="SUPFAM" id="SSF55144">
    <property type="entry name" value="LigT-like"/>
    <property type="match status" value="1"/>
</dbReference>
<comment type="similarity">
    <text evidence="6">Belongs to the 2H phosphoesterase superfamily. USB1 family.</text>
</comment>
<dbReference type="GO" id="GO:0005634">
    <property type="term" value="C:nucleus"/>
    <property type="evidence" value="ECO:0007669"/>
    <property type="project" value="UniProtKB-SubCell"/>
</dbReference>
<organism evidence="7 8">
    <name type="scientific">Artemia franciscana</name>
    <name type="common">Brine shrimp</name>
    <name type="synonym">Artemia sanfranciscana</name>
    <dbReference type="NCBI Taxonomy" id="6661"/>
    <lineage>
        <taxon>Eukaryota</taxon>
        <taxon>Metazoa</taxon>
        <taxon>Ecdysozoa</taxon>
        <taxon>Arthropoda</taxon>
        <taxon>Crustacea</taxon>
        <taxon>Branchiopoda</taxon>
        <taxon>Anostraca</taxon>
        <taxon>Artemiidae</taxon>
        <taxon>Artemia</taxon>
    </lineage>
</organism>
<dbReference type="GO" id="GO:0034477">
    <property type="term" value="P:U6 snRNA 3'-end processing"/>
    <property type="evidence" value="ECO:0007669"/>
    <property type="project" value="UniProtKB-UniRule"/>
</dbReference>
<keyword evidence="4 6" id="KW-0539">Nucleus</keyword>
<feature type="active site" description="Proton donor/acceptor" evidence="6">
    <location>
        <position position="101"/>
    </location>
</feature>
<evidence type="ECO:0000256" key="4">
    <source>
        <dbReference type="ARBA" id="ARBA00023242"/>
    </source>
</evidence>
<dbReference type="PANTHER" id="PTHR13522">
    <property type="entry name" value="U6 SNRNA PHOSPHODIESTERASE 1"/>
    <property type="match status" value="1"/>
</dbReference>
<comment type="caution">
    <text evidence="7">The sequence shown here is derived from an EMBL/GenBank/DDBJ whole genome shotgun (WGS) entry which is preliminary data.</text>
</comment>
<comment type="subcellular location">
    <subcellularLocation>
        <location evidence="6">Nucleus</location>
    </subcellularLocation>
</comment>
<comment type="function">
    <text evidence="6">Phosphodiesterase responsible for the U6 snRNA 3' end processing. Acts as an exoribonuclease (RNase) responsible for trimming the poly(U) tract of the last nucleotides in the pre-U6 snRNA molecule, leading to the formation of mature U6 snRNA.</text>
</comment>
<evidence type="ECO:0000256" key="3">
    <source>
        <dbReference type="ARBA" id="ARBA00023239"/>
    </source>
</evidence>
<sequence>MDLICEYSSSEEEVEEILEERVTKRVRTDLPAASTIFKSDDKSHYEDPLNHQGRTRAVPHEAGNWATFVFIPYSGDELTEMWEHFSAQYPNYQIQNIEEPHLSLTRTIFLRHHWIEDFVKGVASTAQHVPRFKLRLANFETYTNEEKTRTFIAAKVEPIDNLILLVKKLDGLLNEYGLQEYYKDPSFHISFAWCLGDHSEGIRSGFKSKFSAEPLLTEVLNVQELVCKCAHKVYKLSLCDR</sequence>
<reference evidence="7" key="1">
    <citation type="submission" date="2023-07" db="EMBL/GenBank/DDBJ databases">
        <title>Chromosome-level genome assembly of Artemia franciscana.</title>
        <authorList>
            <person name="Jo E."/>
        </authorList>
    </citation>
    <scope>NUCLEOTIDE SEQUENCE</scope>
    <source>
        <tissue evidence="7">Whole body</tissue>
    </source>
</reference>
<feature type="active site" description="Proton donor/acceptor" evidence="6">
    <location>
        <position position="188"/>
    </location>
</feature>
<dbReference type="InterPro" id="IPR009097">
    <property type="entry name" value="Cyclic_Pdiesterase"/>
</dbReference>